<protein>
    <submittedName>
        <fullName evidence="2">N-acetylmuramidase</fullName>
    </submittedName>
</protein>
<name>A0A6J5M711_9CAUD</name>
<evidence type="ECO:0000259" key="1">
    <source>
        <dbReference type="Pfam" id="PF11860"/>
    </source>
</evidence>
<organism evidence="2">
    <name type="scientific">uncultured Caudovirales phage</name>
    <dbReference type="NCBI Taxonomy" id="2100421"/>
    <lineage>
        <taxon>Viruses</taxon>
        <taxon>Duplodnaviria</taxon>
        <taxon>Heunggongvirae</taxon>
        <taxon>Uroviricota</taxon>
        <taxon>Caudoviricetes</taxon>
        <taxon>Peduoviridae</taxon>
        <taxon>Maltschvirus</taxon>
        <taxon>Maltschvirus maltsch</taxon>
    </lineage>
</organism>
<feature type="domain" description="N-acetylmuramidase" evidence="1">
    <location>
        <begin position="53"/>
        <end position="222"/>
    </location>
</feature>
<dbReference type="Pfam" id="PF11860">
    <property type="entry name" value="Muramidase"/>
    <property type="match status" value="1"/>
</dbReference>
<evidence type="ECO:0000313" key="2">
    <source>
        <dbReference type="EMBL" id="CAB4140936.1"/>
    </source>
</evidence>
<gene>
    <name evidence="2" type="ORF">UFOVP399_29</name>
</gene>
<dbReference type="EMBL" id="LR796383">
    <property type="protein sequence ID" value="CAB4140936.1"/>
    <property type="molecule type" value="Genomic_DNA"/>
</dbReference>
<accession>A0A6J5M711</accession>
<sequence>MLQILKSKLQRAEHQERLAELLTLRKADSDDVVAGLLPGPSWERMAKEVSVPLANIVAVFNVESRGSGFGPDGRLTVLYEPHVAYKYAKRAKEAQAAAPDLFYPNWIPPNSVPKSKPHAYRTSQEERWDMIARAAKIDFNAAVSAVSWGRFQVMGYWAQKLDFTDTMHMIEHMYESEANHLDVFFRYCAMAGLMTALRRGDWWAFSRYNSNLTKVRKEYAAKCLAEAKRAGSLLA</sequence>
<proteinExistence type="predicted"/>
<reference evidence="2" key="1">
    <citation type="submission" date="2020-04" db="EMBL/GenBank/DDBJ databases">
        <authorList>
            <person name="Chiriac C."/>
            <person name="Salcher M."/>
            <person name="Ghai R."/>
            <person name="Kavagutti S V."/>
        </authorList>
    </citation>
    <scope>NUCLEOTIDE SEQUENCE</scope>
</reference>
<dbReference type="InterPro" id="IPR024408">
    <property type="entry name" value="Muramidase"/>
</dbReference>